<dbReference type="EMBL" id="MUZQ01000239">
    <property type="protein sequence ID" value="OWK54410.1"/>
    <property type="molecule type" value="Genomic_DNA"/>
</dbReference>
<dbReference type="Gene3D" id="3.90.1150.10">
    <property type="entry name" value="Aspartate Aminotransferase, domain 1"/>
    <property type="match status" value="1"/>
</dbReference>
<reference evidence="5 6" key="1">
    <citation type="submission" date="2017-05" db="EMBL/GenBank/DDBJ databases">
        <title>Genome of assembly of the Bengalese finch, Lonchura striata domestica.</title>
        <authorList>
            <person name="Colquitt B.M."/>
            <person name="Brainard M.S."/>
        </authorList>
    </citation>
    <scope>NUCLEOTIDE SEQUENCE [LARGE SCALE GENOMIC DNA]</scope>
    <source>
        <strain evidence="5">White83orange57</strain>
    </source>
</reference>
<comment type="caution">
    <text evidence="5">The sequence shown here is derived from an EMBL/GenBank/DDBJ whole genome shotgun (WGS) entry which is preliminary data.</text>
</comment>
<evidence type="ECO:0000313" key="5">
    <source>
        <dbReference type="EMBL" id="OWK54410.1"/>
    </source>
</evidence>
<dbReference type="AlphaFoldDB" id="A0A218ULW8"/>
<dbReference type="GO" id="GO:0008732">
    <property type="term" value="F:L-allo-threonine aldolase activity"/>
    <property type="evidence" value="ECO:0007669"/>
    <property type="project" value="TreeGrafter"/>
</dbReference>
<dbReference type="Proteomes" id="UP000197619">
    <property type="component" value="Unassembled WGS sequence"/>
</dbReference>
<dbReference type="SUPFAM" id="SSF53383">
    <property type="entry name" value="PLP-dependent transferases"/>
    <property type="match status" value="1"/>
</dbReference>
<gene>
    <name evidence="5" type="primary">THA1</name>
    <name evidence="5" type="ORF">RLOC_00001647</name>
</gene>
<keyword evidence="3" id="KW-0663">Pyridoxal phosphate</keyword>
<dbReference type="InterPro" id="IPR015422">
    <property type="entry name" value="PyrdxlP-dep_Trfase_small"/>
</dbReference>
<dbReference type="InterPro" id="IPR015421">
    <property type="entry name" value="PyrdxlP-dep_Trfase_major"/>
</dbReference>
<evidence type="ECO:0000259" key="4">
    <source>
        <dbReference type="Pfam" id="PF01212"/>
    </source>
</evidence>
<dbReference type="GO" id="GO:0005829">
    <property type="term" value="C:cytosol"/>
    <property type="evidence" value="ECO:0007669"/>
    <property type="project" value="TreeGrafter"/>
</dbReference>
<dbReference type="GO" id="GO:0006545">
    <property type="term" value="P:glycine biosynthetic process"/>
    <property type="evidence" value="ECO:0007669"/>
    <property type="project" value="TreeGrafter"/>
</dbReference>
<dbReference type="PANTHER" id="PTHR48097">
    <property type="entry name" value="L-THREONINE ALDOLASE-RELATED"/>
    <property type="match status" value="1"/>
</dbReference>
<name>A0A218ULW8_9PASE</name>
<dbReference type="STRING" id="299123.ENSLSDP00000003918"/>
<comment type="cofactor">
    <cofactor evidence="1">
        <name>pyridoxal 5'-phosphate</name>
        <dbReference type="ChEBI" id="CHEBI:597326"/>
    </cofactor>
</comment>
<evidence type="ECO:0000256" key="2">
    <source>
        <dbReference type="ARBA" id="ARBA00006966"/>
    </source>
</evidence>
<organism evidence="5 6">
    <name type="scientific">Lonchura striata</name>
    <name type="common">white-rumped munia</name>
    <dbReference type="NCBI Taxonomy" id="40157"/>
    <lineage>
        <taxon>Eukaryota</taxon>
        <taxon>Metazoa</taxon>
        <taxon>Chordata</taxon>
        <taxon>Craniata</taxon>
        <taxon>Vertebrata</taxon>
        <taxon>Euteleostomi</taxon>
        <taxon>Archelosauria</taxon>
        <taxon>Archosauria</taxon>
        <taxon>Dinosauria</taxon>
        <taxon>Saurischia</taxon>
        <taxon>Theropoda</taxon>
        <taxon>Coelurosauria</taxon>
        <taxon>Aves</taxon>
        <taxon>Neognathae</taxon>
        <taxon>Neoaves</taxon>
        <taxon>Telluraves</taxon>
        <taxon>Australaves</taxon>
        <taxon>Passeriformes</taxon>
        <taxon>Passeroidea</taxon>
        <taxon>Estrildidae</taxon>
        <taxon>Estrildinae</taxon>
        <taxon>Lonchura</taxon>
    </lineage>
</organism>
<dbReference type="Pfam" id="PF01212">
    <property type="entry name" value="Beta_elim_lyase"/>
    <property type="match status" value="1"/>
</dbReference>
<dbReference type="GO" id="GO:0006567">
    <property type="term" value="P:L-threonine catabolic process"/>
    <property type="evidence" value="ECO:0007669"/>
    <property type="project" value="TreeGrafter"/>
</dbReference>
<protein>
    <submittedName>
        <fullName evidence="5">Low-specificity L-threonine aldolase 1</fullName>
    </submittedName>
</protein>
<comment type="similarity">
    <text evidence="2">Belongs to the threonine aldolase family.</text>
</comment>
<dbReference type="PANTHER" id="PTHR48097:SF9">
    <property type="entry name" value="L-THREONINE ALDOLASE"/>
    <property type="match status" value="1"/>
</dbReference>
<feature type="domain" description="Aromatic amino acid beta-eliminating lyase/threonine aldolase" evidence="4">
    <location>
        <begin position="73"/>
        <end position="166"/>
    </location>
</feature>
<sequence>MALATVGDDDYGEDPAVAGVHSQSLPDLPNGTFDQDQLELTLCEAHSSRYHTRPELICLENMHNSWGGRALFLTCLRQGMGALAGAVLAGCREFVAKAWRVRKLLGRGMGALAAAAHLRLQQVKVTLHRDHNNAWNFAEGSHALDSPLCSITLAAVETNVVMVNVQGTWPSPAELCEHLRPISKEEEAETRQTVSILLLPWSAQTVHAFLVPQRLSP</sequence>
<evidence type="ECO:0000313" key="6">
    <source>
        <dbReference type="Proteomes" id="UP000197619"/>
    </source>
</evidence>
<dbReference type="InterPro" id="IPR015424">
    <property type="entry name" value="PyrdxlP-dep_Trfase"/>
</dbReference>
<keyword evidence="6" id="KW-1185">Reference proteome</keyword>
<dbReference type="Gene3D" id="3.40.640.10">
    <property type="entry name" value="Type I PLP-dependent aspartate aminotransferase-like (Major domain)"/>
    <property type="match status" value="2"/>
</dbReference>
<dbReference type="InterPro" id="IPR001597">
    <property type="entry name" value="ArAA_b-elim_lyase/Thr_aldolase"/>
</dbReference>
<proteinExistence type="inferred from homology"/>
<accession>A0A218ULW8</accession>
<evidence type="ECO:0000256" key="3">
    <source>
        <dbReference type="ARBA" id="ARBA00022898"/>
    </source>
</evidence>
<evidence type="ECO:0000256" key="1">
    <source>
        <dbReference type="ARBA" id="ARBA00001933"/>
    </source>
</evidence>